<comment type="caution">
    <text evidence="1">The sequence shown here is derived from an EMBL/GenBank/DDBJ whole genome shotgun (WGS) entry which is preliminary data.</text>
</comment>
<dbReference type="Pfam" id="PF10694">
    <property type="entry name" value="DUF2500"/>
    <property type="match status" value="1"/>
</dbReference>
<dbReference type="InterPro" id="IPR019635">
    <property type="entry name" value="DUF2500"/>
</dbReference>
<protein>
    <submittedName>
        <fullName evidence="1">DUF2500 domain-containing protein</fullName>
    </submittedName>
</protein>
<dbReference type="Proteomes" id="UP000565719">
    <property type="component" value="Unassembled WGS sequence"/>
</dbReference>
<name>A0A7Y4A0G3_9VIBR</name>
<proteinExistence type="predicted"/>
<accession>A0A7Y4A0G3</accession>
<organism evidence="1 2">
    <name type="scientific">Vibrio pectenicida</name>
    <dbReference type="NCBI Taxonomy" id="62763"/>
    <lineage>
        <taxon>Bacteria</taxon>
        <taxon>Pseudomonadati</taxon>
        <taxon>Pseudomonadota</taxon>
        <taxon>Gammaproteobacteria</taxon>
        <taxon>Vibrionales</taxon>
        <taxon>Vibrionaceae</taxon>
        <taxon>Vibrio</taxon>
    </lineage>
</organism>
<dbReference type="EMBL" id="VTXC01000033">
    <property type="protein sequence ID" value="NOH72181.1"/>
    <property type="molecule type" value="Genomic_DNA"/>
</dbReference>
<reference evidence="1 2" key="1">
    <citation type="submission" date="2019-09" db="EMBL/GenBank/DDBJ databases">
        <title>Draft genome sequencing and comparative genomics of hatchery-associated Vibrios.</title>
        <authorList>
            <person name="Kehlet-Delgado H."/>
            <person name="Mueller R.S."/>
        </authorList>
    </citation>
    <scope>NUCLEOTIDE SEQUENCE [LARGE SCALE GENOMIC DNA]</scope>
    <source>
        <strain evidence="1 2">99-46-Y</strain>
    </source>
</reference>
<gene>
    <name evidence="1" type="ORF">F0225_12645</name>
</gene>
<evidence type="ECO:0000313" key="1">
    <source>
        <dbReference type="EMBL" id="NOH72181.1"/>
    </source>
</evidence>
<dbReference type="AlphaFoldDB" id="A0A7Y4A0G3"/>
<dbReference type="RefSeq" id="WP_171361376.1">
    <property type="nucleotide sequence ID" value="NZ_VTXC01000033.1"/>
</dbReference>
<dbReference type="Gene3D" id="2.40.50.660">
    <property type="match status" value="1"/>
</dbReference>
<evidence type="ECO:0000313" key="2">
    <source>
        <dbReference type="Proteomes" id="UP000565719"/>
    </source>
</evidence>
<sequence>MPLILFCILATGIIASGWLFSRFYIKHIQEYNAPEQTTHVVVIDKQVFYPSIHDVGLEEQQYWIYVQKGLIGPRREFQIGVHYFHAINPGDRGVLTYQGDKFLHFTTKH</sequence>